<name>A0AAJ5RGC5_9BACI</name>
<evidence type="ECO:0000256" key="1">
    <source>
        <dbReference type="SAM" id="MobiDB-lite"/>
    </source>
</evidence>
<proteinExistence type="predicted"/>
<reference evidence="2" key="1">
    <citation type="submission" date="2022-11" db="EMBL/GenBank/DDBJ databases">
        <title>Lysinibacillus irui.</title>
        <authorList>
            <person name="Akintayo S.O."/>
        </authorList>
    </citation>
    <scope>NUCLEOTIDE SEQUENCE</scope>
    <source>
        <strain evidence="2">IRB4-01</strain>
    </source>
</reference>
<dbReference type="AlphaFoldDB" id="A0AAJ5RGC5"/>
<evidence type="ECO:0000313" key="2">
    <source>
        <dbReference type="EMBL" id="WDV05477.1"/>
    </source>
</evidence>
<accession>A0AAJ5RGC5</accession>
<dbReference type="RefSeq" id="WP_274793694.1">
    <property type="nucleotide sequence ID" value="NZ_CP113527.1"/>
</dbReference>
<feature type="region of interest" description="Disordered" evidence="1">
    <location>
        <begin position="27"/>
        <end position="55"/>
    </location>
</feature>
<gene>
    <name evidence="2" type="ORF">OU989_14320</name>
</gene>
<organism evidence="2 3">
    <name type="scientific">Lysinibacillus irui</name>
    <dbReference type="NCBI Taxonomy" id="2998077"/>
    <lineage>
        <taxon>Bacteria</taxon>
        <taxon>Bacillati</taxon>
        <taxon>Bacillota</taxon>
        <taxon>Bacilli</taxon>
        <taxon>Bacillales</taxon>
        <taxon>Bacillaceae</taxon>
        <taxon>Lysinibacillus</taxon>
    </lineage>
</organism>
<dbReference type="KEGG" id="liu:OU989_14320"/>
<protein>
    <submittedName>
        <fullName evidence="2">Uncharacterized protein</fullName>
    </submittedName>
</protein>
<dbReference type="Proteomes" id="UP001219585">
    <property type="component" value="Chromosome"/>
</dbReference>
<dbReference type="EMBL" id="CP113527">
    <property type="protein sequence ID" value="WDV05477.1"/>
    <property type="molecule type" value="Genomic_DNA"/>
</dbReference>
<evidence type="ECO:0000313" key="3">
    <source>
        <dbReference type="Proteomes" id="UP001219585"/>
    </source>
</evidence>
<sequence length="77" mass="8280">MKQKIQTGMDKLGDMLNGNKPLLATAGANGMKTGAKKESDSLVRMSTNKSGGSEKDVKLEKGKYYLLSISFSFGEAF</sequence>